<dbReference type="CDD" id="cd00093">
    <property type="entry name" value="HTH_XRE"/>
    <property type="match status" value="1"/>
</dbReference>
<organism evidence="2 3">
    <name type="scientific">Streptomyces daliensis</name>
    <dbReference type="NCBI Taxonomy" id="299421"/>
    <lineage>
        <taxon>Bacteria</taxon>
        <taxon>Bacillati</taxon>
        <taxon>Actinomycetota</taxon>
        <taxon>Actinomycetes</taxon>
        <taxon>Kitasatosporales</taxon>
        <taxon>Streptomycetaceae</taxon>
        <taxon>Streptomyces</taxon>
    </lineage>
</organism>
<feature type="domain" description="HTH cro/C1-type" evidence="1">
    <location>
        <begin position="16"/>
        <end position="69"/>
    </location>
</feature>
<dbReference type="GO" id="GO:0003677">
    <property type="term" value="F:DNA binding"/>
    <property type="evidence" value="ECO:0007669"/>
    <property type="project" value="InterPro"/>
</dbReference>
<evidence type="ECO:0000313" key="2">
    <source>
        <dbReference type="EMBL" id="MBR7675870.1"/>
    </source>
</evidence>
<keyword evidence="3" id="KW-1185">Reference proteome</keyword>
<dbReference type="InterPro" id="IPR001387">
    <property type="entry name" value="Cro/C1-type_HTH"/>
</dbReference>
<dbReference type="Proteomes" id="UP000675554">
    <property type="component" value="Unassembled WGS sequence"/>
</dbReference>
<reference evidence="2" key="1">
    <citation type="submission" date="2021-04" db="EMBL/GenBank/DDBJ databases">
        <title>Sequencing of actinobacteria type strains.</title>
        <authorList>
            <person name="Nguyen G.-S."/>
            <person name="Wentzel A."/>
        </authorList>
    </citation>
    <scope>NUCLEOTIDE SEQUENCE</scope>
    <source>
        <strain evidence="2">DSM 42095</strain>
    </source>
</reference>
<dbReference type="EMBL" id="JAGSMN010000544">
    <property type="protein sequence ID" value="MBR7675870.1"/>
    <property type="molecule type" value="Genomic_DNA"/>
</dbReference>
<name>A0A8T4IWR3_9ACTN</name>
<dbReference type="Pfam" id="PF13560">
    <property type="entry name" value="HTH_31"/>
    <property type="match status" value="1"/>
</dbReference>
<dbReference type="InterPro" id="IPR043917">
    <property type="entry name" value="DUF5753"/>
</dbReference>
<protein>
    <submittedName>
        <fullName evidence="2">Helix-turn-helix transcriptional regulator</fullName>
    </submittedName>
</protein>
<accession>A0A8T4IWR3</accession>
<evidence type="ECO:0000259" key="1">
    <source>
        <dbReference type="PROSITE" id="PS50943"/>
    </source>
</evidence>
<dbReference type="PROSITE" id="PS50943">
    <property type="entry name" value="HTH_CROC1"/>
    <property type="match status" value="1"/>
</dbReference>
<evidence type="ECO:0000313" key="3">
    <source>
        <dbReference type="Proteomes" id="UP000675554"/>
    </source>
</evidence>
<dbReference type="Gene3D" id="1.10.260.40">
    <property type="entry name" value="lambda repressor-like DNA-binding domains"/>
    <property type="match status" value="1"/>
</dbReference>
<dbReference type="InterPro" id="IPR010982">
    <property type="entry name" value="Lambda_DNA-bd_dom_sf"/>
</dbReference>
<comment type="caution">
    <text evidence="2">The sequence shown here is derived from an EMBL/GenBank/DDBJ whole genome shotgun (WGS) entry which is preliminary data.</text>
</comment>
<dbReference type="SMART" id="SM00530">
    <property type="entry name" value="HTH_XRE"/>
    <property type="match status" value="1"/>
</dbReference>
<gene>
    <name evidence="2" type="ORF">KDA82_23210</name>
</gene>
<dbReference type="SUPFAM" id="SSF47413">
    <property type="entry name" value="lambda repressor-like DNA-binding domains"/>
    <property type="match status" value="1"/>
</dbReference>
<dbReference type="AlphaFoldDB" id="A0A8T4IWR3"/>
<dbReference type="Pfam" id="PF19054">
    <property type="entry name" value="DUF5753"/>
    <property type="match status" value="1"/>
</dbReference>
<sequence>MTTDFQTGRLALGARLRELRVEAGLNGKELAARLGWQASKVSRLENGKQTASPSDLEAWAEVTCRSDASADLHARLYALDLQQRSWRRQLATGHRAVQDKLVVEYQNASTVRAYEATVVPGLFQTPDYARHLLLLNAELHGTTPDTDDAVRARMRRQEVLYEAGKMFRVLLWEGALHALICPREVLAAQLDRLVGLIGLDRVALGIVPFGAAMKITPKHGFWIFDDARVSVETISAEARLDAPEDVDLYMKAWERLDASAVYGAKAHRLIARARASLGLS</sequence>
<proteinExistence type="predicted"/>